<gene>
    <name evidence="6" type="ORF">Y900_028525</name>
</gene>
<evidence type="ECO:0000313" key="7">
    <source>
        <dbReference type="Proteomes" id="UP000022835"/>
    </source>
</evidence>
<keyword evidence="3" id="KW-0731">Sigma factor</keyword>
<evidence type="ECO:0000313" key="6">
    <source>
        <dbReference type="EMBL" id="KDE97214.1"/>
    </source>
</evidence>
<evidence type="ECO:0000256" key="2">
    <source>
        <dbReference type="ARBA" id="ARBA00023015"/>
    </source>
</evidence>
<comment type="caution">
    <text evidence="6">The sequence shown here is derived from an EMBL/GenBank/DDBJ whole genome shotgun (WGS) entry which is preliminary data.</text>
</comment>
<dbReference type="eggNOG" id="COG1595">
    <property type="taxonomic scope" value="Bacteria"/>
</dbReference>
<dbReference type="Gene3D" id="1.10.1740.10">
    <property type="match status" value="1"/>
</dbReference>
<reference evidence="6" key="1">
    <citation type="submission" date="2014-05" db="EMBL/GenBank/DDBJ databases">
        <title>Genome sequence of Mycobacterium aromaticivorans strain JS19b1T (= DSM 45407T).</title>
        <authorList>
            <person name="Kwak Y."/>
            <person name="Park G.-S."/>
            <person name="Li Q.X."/>
            <person name="Lee S.-E."/>
            <person name="Shin J.-H."/>
        </authorList>
    </citation>
    <scope>NUCLEOTIDE SEQUENCE [LARGE SCALE GENOMIC DNA]</scope>
    <source>
        <strain evidence="6">JS19b1</strain>
    </source>
</reference>
<dbReference type="RefSeq" id="WP_036348531.1">
    <property type="nucleotide sequence ID" value="NZ_JALN02000002.1"/>
</dbReference>
<dbReference type="NCBIfam" id="TIGR02937">
    <property type="entry name" value="sigma70-ECF"/>
    <property type="match status" value="1"/>
</dbReference>
<organism evidence="6 7">
    <name type="scientific">Mycolicibacterium aromaticivorans JS19b1 = JCM 16368</name>
    <dbReference type="NCBI Taxonomy" id="1440774"/>
    <lineage>
        <taxon>Bacteria</taxon>
        <taxon>Bacillati</taxon>
        <taxon>Actinomycetota</taxon>
        <taxon>Actinomycetes</taxon>
        <taxon>Mycobacteriales</taxon>
        <taxon>Mycobacteriaceae</taxon>
        <taxon>Mycolicibacterium</taxon>
    </lineage>
</organism>
<dbReference type="STRING" id="1440774.Y900_028525"/>
<protein>
    <recommendedName>
        <fullName evidence="8">RNA polymerase sigma-70 region 4 domain-containing protein</fullName>
    </recommendedName>
</protein>
<evidence type="ECO:0008006" key="8">
    <source>
        <dbReference type="Google" id="ProtNLM"/>
    </source>
</evidence>
<evidence type="ECO:0000256" key="3">
    <source>
        <dbReference type="ARBA" id="ARBA00023082"/>
    </source>
</evidence>
<dbReference type="GO" id="GO:0003677">
    <property type="term" value="F:DNA binding"/>
    <property type="evidence" value="ECO:0007669"/>
    <property type="project" value="UniProtKB-KW"/>
</dbReference>
<accession>A0A064C980</accession>
<dbReference type="InterPro" id="IPR013324">
    <property type="entry name" value="RNA_pol_sigma_r3/r4-like"/>
</dbReference>
<dbReference type="InterPro" id="IPR039425">
    <property type="entry name" value="RNA_pol_sigma-70-like"/>
</dbReference>
<dbReference type="InterPro" id="IPR036388">
    <property type="entry name" value="WH-like_DNA-bd_sf"/>
</dbReference>
<dbReference type="SUPFAM" id="SSF88946">
    <property type="entry name" value="Sigma2 domain of RNA polymerase sigma factors"/>
    <property type="match status" value="1"/>
</dbReference>
<dbReference type="GO" id="GO:0006352">
    <property type="term" value="P:DNA-templated transcription initiation"/>
    <property type="evidence" value="ECO:0007669"/>
    <property type="project" value="InterPro"/>
</dbReference>
<name>A0A064C980_9MYCO</name>
<keyword evidence="2" id="KW-0805">Transcription regulation</keyword>
<evidence type="ECO:0000256" key="1">
    <source>
        <dbReference type="ARBA" id="ARBA00010641"/>
    </source>
</evidence>
<keyword evidence="5" id="KW-0804">Transcription</keyword>
<dbReference type="SUPFAM" id="SSF88659">
    <property type="entry name" value="Sigma3 and sigma4 domains of RNA polymerase sigma factors"/>
    <property type="match status" value="1"/>
</dbReference>
<keyword evidence="7" id="KW-1185">Reference proteome</keyword>
<dbReference type="Proteomes" id="UP000022835">
    <property type="component" value="Unassembled WGS sequence"/>
</dbReference>
<dbReference type="AlphaFoldDB" id="A0A064C980"/>
<comment type="similarity">
    <text evidence="1">Belongs to the sigma-70 factor family. ECF subfamily.</text>
</comment>
<dbReference type="EMBL" id="JALN02000002">
    <property type="protein sequence ID" value="KDE97214.1"/>
    <property type="molecule type" value="Genomic_DNA"/>
</dbReference>
<dbReference type="Gene3D" id="1.10.10.10">
    <property type="entry name" value="Winged helix-like DNA-binding domain superfamily/Winged helix DNA-binding domain"/>
    <property type="match status" value="1"/>
</dbReference>
<dbReference type="GO" id="GO:0016987">
    <property type="term" value="F:sigma factor activity"/>
    <property type="evidence" value="ECO:0007669"/>
    <property type="project" value="UniProtKB-KW"/>
</dbReference>
<keyword evidence="4" id="KW-0238">DNA-binding</keyword>
<dbReference type="OrthoDB" id="9803203at2"/>
<proteinExistence type="inferred from homology"/>
<dbReference type="PANTHER" id="PTHR43133:SF8">
    <property type="entry name" value="RNA POLYMERASE SIGMA FACTOR HI_1459-RELATED"/>
    <property type="match status" value="1"/>
</dbReference>
<evidence type="ECO:0000256" key="5">
    <source>
        <dbReference type="ARBA" id="ARBA00023163"/>
    </source>
</evidence>
<dbReference type="PANTHER" id="PTHR43133">
    <property type="entry name" value="RNA POLYMERASE ECF-TYPE SIGMA FACTO"/>
    <property type="match status" value="1"/>
</dbReference>
<sequence length="176" mass="19556">MMPGHPDWAALYQRHRDAMYRVAAKVLREAGLADQAGDAVQAAMVSLMKSPPADVISWEAVLIRITQRRALDILDSAVVRHAGPPLAEEHDTADPRYHVEDIDDAIDRQRQARQVTQHFPLLTDQQRYVAWEYVARDRPRSEVAAELGVTPARVSQISAAAIQTLREAMGLTGGSR</sequence>
<evidence type="ECO:0000256" key="4">
    <source>
        <dbReference type="ARBA" id="ARBA00023125"/>
    </source>
</evidence>
<dbReference type="InterPro" id="IPR014284">
    <property type="entry name" value="RNA_pol_sigma-70_dom"/>
</dbReference>
<dbReference type="InterPro" id="IPR013325">
    <property type="entry name" value="RNA_pol_sigma_r2"/>
</dbReference>